<name>A0A7W6FY54_9SPHN</name>
<keyword evidence="1" id="KW-0812">Transmembrane</keyword>
<accession>A0A7W6FY54</accession>
<dbReference type="InterPro" id="IPR016410">
    <property type="entry name" value="Phage_imm"/>
</dbReference>
<dbReference type="EMBL" id="JACIDY010000002">
    <property type="protein sequence ID" value="MBB3939720.1"/>
    <property type="molecule type" value="Genomic_DNA"/>
</dbReference>
<keyword evidence="1" id="KW-1133">Transmembrane helix</keyword>
<evidence type="ECO:0008006" key="4">
    <source>
        <dbReference type="Google" id="ProtNLM"/>
    </source>
</evidence>
<evidence type="ECO:0000256" key="1">
    <source>
        <dbReference type="SAM" id="Phobius"/>
    </source>
</evidence>
<keyword evidence="1" id="KW-0472">Membrane</keyword>
<proteinExistence type="predicted"/>
<evidence type="ECO:0000313" key="3">
    <source>
        <dbReference type="Proteomes" id="UP000561459"/>
    </source>
</evidence>
<organism evidence="2 3">
    <name type="scientific">Novosphingobium fluoreni</name>
    <dbReference type="NCBI Taxonomy" id="1391222"/>
    <lineage>
        <taxon>Bacteria</taxon>
        <taxon>Pseudomonadati</taxon>
        <taxon>Pseudomonadota</taxon>
        <taxon>Alphaproteobacteria</taxon>
        <taxon>Sphingomonadales</taxon>
        <taxon>Sphingomonadaceae</taxon>
        <taxon>Novosphingobium</taxon>
    </lineage>
</organism>
<comment type="caution">
    <text evidence="2">The sequence shown here is derived from an EMBL/GenBank/DDBJ whole genome shotgun (WGS) entry which is preliminary data.</text>
</comment>
<keyword evidence="3" id="KW-1185">Reference proteome</keyword>
<feature type="transmembrane region" description="Helical" evidence="1">
    <location>
        <begin position="6"/>
        <end position="29"/>
    </location>
</feature>
<dbReference type="RefSeq" id="WP_183616399.1">
    <property type="nucleotide sequence ID" value="NZ_JACIDY010000002.1"/>
</dbReference>
<dbReference type="AlphaFoldDB" id="A0A7W6FY54"/>
<dbReference type="Proteomes" id="UP000561459">
    <property type="component" value="Unassembled WGS sequence"/>
</dbReference>
<gene>
    <name evidence="2" type="ORF">GGR39_001360</name>
</gene>
<dbReference type="Pfam" id="PF14373">
    <property type="entry name" value="Imm_superinfect"/>
    <property type="match status" value="1"/>
</dbReference>
<feature type="transmembrane region" description="Helical" evidence="1">
    <location>
        <begin position="36"/>
        <end position="61"/>
    </location>
</feature>
<sequence>MDGVSIWHWVIVMAVVVPIGFLPSIIAFARGHVQKWLVFVLNLLLGWTGIVWVGMLIWAIVGRPVAVKEAT</sequence>
<reference evidence="2 3" key="1">
    <citation type="submission" date="2020-08" db="EMBL/GenBank/DDBJ databases">
        <title>Genomic Encyclopedia of Type Strains, Phase IV (KMG-IV): sequencing the most valuable type-strain genomes for metagenomic binning, comparative biology and taxonomic classification.</title>
        <authorList>
            <person name="Goeker M."/>
        </authorList>
    </citation>
    <scope>NUCLEOTIDE SEQUENCE [LARGE SCALE GENOMIC DNA]</scope>
    <source>
        <strain evidence="2 3">DSM 27568</strain>
    </source>
</reference>
<protein>
    <recommendedName>
        <fullName evidence="4">Superinfection immunity protein</fullName>
    </recommendedName>
</protein>
<evidence type="ECO:0000313" key="2">
    <source>
        <dbReference type="EMBL" id="MBB3939720.1"/>
    </source>
</evidence>